<dbReference type="STRING" id="2060906.A0A0H1BH77"/>
<evidence type="ECO:0000313" key="3">
    <source>
        <dbReference type="Proteomes" id="UP000053573"/>
    </source>
</evidence>
<feature type="compositionally biased region" description="Basic and acidic residues" evidence="1">
    <location>
        <begin position="243"/>
        <end position="254"/>
    </location>
</feature>
<comment type="caution">
    <text evidence="2">The sequence shown here is derived from an EMBL/GenBank/DDBJ whole genome shotgun (WGS) entry which is preliminary data.</text>
</comment>
<protein>
    <submittedName>
        <fullName evidence="2">Uncharacterized protein</fullName>
    </submittedName>
</protein>
<name>A0A0H1BH77_9EURO</name>
<dbReference type="AlphaFoldDB" id="A0A0H1BH77"/>
<gene>
    <name evidence="2" type="ORF">EMPG_09858</name>
</gene>
<feature type="compositionally biased region" description="Low complexity" evidence="1">
    <location>
        <begin position="504"/>
        <end position="517"/>
    </location>
</feature>
<accession>A0A0H1BH77</accession>
<feature type="compositionally biased region" description="Basic and acidic residues" evidence="1">
    <location>
        <begin position="412"/>
        <end position="429"/>
    </location>
</feature>
<feature type="region of interest" description="Disordered" evidence="1">
    <location>
        <begin position="24"/>
        <end position="60"/>
    </location>
</feature>
<feature type="compositionally biased region" description="Polar residues" evidence="1">
    <location>
        <begin position="573"/>
        <end position="586"/>
    </location>
</feature>
<feature type="compositionally biased region" description="Polar residues" evidence="1">
    <location>
        <begin position="48"/>
        <end position="57"/>
    </location>
</feature>
<feature type="region of interest" description="Disordered" evidence="1">
    <location>
        <begin position="333"/>
        <end position="593"/>
    </location>
</feature>
<dbReference type="OrthoDB" id="5401786at2759"/>
<feature type="region of interest" description="Disordered" evidence="1">
    <location>
        <begin position="218"/>
        <end position="254"/>
    </location>
</feature>
<feature type="region of interest" description="Disordered" evidence="1">
    <location>
        <begin position="154"/>
        <end position="173"/>
    </location>
</feature>
<sequence length="593" mass="67107">MSAWGTLRGGNLCRVDDALLALQEDPDRLARTRQRFSESPPPYRADYSHNSTLSQSPNPRPIEEQLREEEHFRLMSEHRASLPSHQFEAQVTEERERIIQAGLDRTEQVPVGIDYVTLAKDRVRKQWVEQGIWSKKWDRNADGLWKHEEPLVLDSESDNESQAPTEPINQSPLFFKFPRQDAESIPGAESDTQHETRSIPLFQSPINPRPAGILFGLANPPAQTSRQPENRNRNCNKDQPTTAERRATLEREREASRPFYQFNYQLSREREKIQRAAERADVTPTAALSPDINTKAYERVKATWIRRKIWNTKWGIMPGMVWKHEEPLETLTTDLPSNQVSPPRPANDRHDAEESPRPLAFDLLPSTFDSPSEPEQPINTIILDPNGPVSGHQNAVEPLRTHIISPVLSSETDDRQTPDRASPPRRESPHVSSNLATPRRRDRPPVSKGETVQSRMDIPRGGPTQRQPPDRTILGTAYPKRVTRSSAKKRPTPWRKSNHLDELPAAGPSSVSGASAAHTPLRRSKRLEQKQESNATENPAEDALIHLPGKPQTRPTRASASKLKKGTLFAETQGASKQKRSSTSSNQRRKKVK</sequence>
<feature type="compositionally biased region" description="Basic residues" evidence="1">
    <location>
        <begin position="481"/>
        <end position="497"/>
    </location>
</feature>
<reference evidence="3" key="1">
    <citation type="journal article" date="2015" name="PLoS Genet.">
        <title>The dynamic genome and transcriptome of the human fungal pathogen Blastomyces and close relative Emmonsia.</title>
        <authorList>
            <person name="Munoz J.F."/>
            <person name="Gauthier G.M."/>
            <person name="Desjardins C.A."/>
            <person name="Gallo J.E."/>
            <person name="Holder J."/>
            <person name="Sullivan T.D."/>
            <person name="Marty A.J."/>
            <person name="Carmen J.C."/>
            <person name="Chen Z."/>
            <person name="Ding L."/>
            <person name="Gujja S."/>
            <person name="Magrini V."/>
            <person name="Misas E."/>
            <person name="Mitreva M."/>
            <person name="Priest M."/>
            <person name="Saif S."/>
            <person name="Whiston E.A."/>
            <person name="Young S."/>
            <person name="Zeng Q."/>
            <person name="Goldman W.E."/>
            <person name="Mardis E.R."/>
            <person name="Taylor J.W."/>
            <person name="McEwen J.G."/>
            <person name="Clay O.K."/>
            <person name="Klein B.S."/>
            <person name="Cuomo C.A."/>
        </authorList>
    </citation>
    <scope>NUCLEOTIDE SEQUENCE [LARGE SCALE GENOMIC DNA]</scope>
    <source>
        <strain evidence="3">UAMH 139</strain>
    </source>
</reference>
<evidence type="ECO:0000256" key="1">
    <source>
        <dbReference type="SAM" id="MobiDB-lite"/>
    </source>
</evidence>
<organism evidence="2 3">
    <name type="scientific">Blastomyces silverae</name>
    <dbReference type="NCBI Taxonomy" id="2060906"/>
    <lineage>
        <taxon>Eukaryota</taxon>
        <taxon>Fungi</taxon>
        <taxon>Dikarya</taxon>
        <taxon>Ascomycota</taxon>
        <taxon>Pezizomycotina</taxon>
        <taxon>Eurotiomycetes</taxon>
        <taxon>Eurotiomycetidae</taxon>
        <taxon>Onygenales</taxon>
        <taxon>Ajellomycetaceae</taxon>
        <taxon>Blastomyces</taxon>
    </lineage>
</organism>
<keyword evidence="3" id="KW-1185">Reference proteome</keyword>
<proteinExistence type="predicted"/>
<feature type="compositionally biased region" description="Polar residues" evidence="1">
    <location>
        <begin position="160"/>
        <end position="172"/>
    </location>
</feature>
<dbReference type="Proteomes" id="UP000053573">
    <property type="component" value="Unassembled WGS sequence"/>
</dbReference>
<feature type="compositionally biased region" description="Basic and acidic residues" evidence="1">
    <location>
        <begin position="346"/>
        <end position="356"/>
    </location>
</feature>
<evidence type="ECO:0000313" key="2">
    <source>
        <dbReference type="EMBL" id="KLJ10844.1"/>
    </source>
</evidence>
<dbReference type="EMBL" id="LDEV01001879">
    <property type="protein sequence ID" value="KLJ10844.1"/>
    <property type="molecule type" value="Genomic_DNA"/>
</dbReference>